<protein>
    <recommendedName>
        <fullName evidence="4">U-box domain-containing protein</fullName>
    </recommendedName>
</protein>
<comment type="caution">
    <text evidence="2">The sequence shown here is derived from an EMBL/GenBank/DDBJ whole genome shotgun (WGS) entry which is preliminary data.</text>
</comment>
<name>A0ABR1F681_9ASCO</name>
<evidence type="ECO:0000313" key="3">
    <source>
        <dbReference type="Proteomes" id="UP001498771"/>
    </source>
</evidence>
<sequence length="1062" mass="116628">MADKPTLSLHTLAEGSVATSPPRHRSRPSHSSSRQAHLSPVSPLFARRVSPFSLQYTPTNGEPQLLPDALSSPLTFTPIEDGETLSSRLLALSEEAVKGPLGVQSLSKIDMIITGQRILTVRNYSDPSAANPDLWELNTPALVSIARKMVDCWTFTDNVLYDDIYLDVLQSILSLCVMKSISPWPDKHDRMRVYAKLSELESSYSTRGLTCALLRELVVLSIPGPPDSKSYIRRIIDASNDPNLKFDHDVLIGELISRPVLDHWVEHLILISEALRTPTDSFVSFVIGLISDVVGVARRPSVQTLDSEEHKPATSSGSIATEIAISVIDSFKLSAQSRREVFTIGLLSSLRSSISNAFSHSSCAAISRLARIMISRRMHTNLALALSEALQSPQEVILSDMWPHPNTISTGANASSSAVTKVNKFDSLEARVRASNEKMVQKLRDIITCPLVSDVSEDMVNLSCGHYFDRISITRWLAQTPRCPQCRKIVTLQGRALWVSGVVDLIKEIEGKKTLFETVRDSVPESPKPVVGIFMNSSVTVIGIKYDEVSDVELISDWANDTSFAVPTVVYTDANSAPIGWGGDRSQLDELMAKIPVAYNTCHILASECTEEHLTYFLAAIYRSVHKYLNRRTVKPAVPAGQMASGSGDKKSAARFILSVTDQFCPESVHDPRDRFSRSLREAGFVLSDVEVIPETMCAALFSLDLNTGGVRKPSQVLHVVNWDYFGLSQGLYQASPEDRFGLWRVDQQQRGHEVYARPASGNGNGYGKAGVWSSISKPMIIEHLVKHVSAALGSSADEDREETNEIILAALRKILECTTTIDDILESIPVSKTSMPKYSLDMYTAAMYFADDSLFQDLLHLHLFCKPLELDLKLDRQLLRRGLARRCGVAVDISRAIPGSGVEAQKVTVAIGIDENGVLTIPSYNVALCVTEAAISGLMSVADFPVCFDIDDPITMVIFGSCADDNALMKQATAWISSGVFKKPNVNGVLTVRGGSNTSLGFYNREKTFTKRMNQASAGDYGNTRVLPQYLSNEDMFGRGSVQMAIDGLWLACKMAIAHEE</sequence>
<dbReference type="Gene3D" id="3.30.40.10">
    <property type="entry name" value="Zinc/RING finger domain, C3HC4 (zinc finger)"/>
    <property type="match status" value="1"/>
</dbReference>
<gene>
    <name evidence="2" type="ORF">BZA70DRAFT_153532</name>
</gene>
<dbReference type="GeneID" id="90035239"/>
<accession>A0ABR1F681</accession>
<evidence type="ECO:0008006" key="4">
    <source>
        <dbReference type="Google" id="ProtNLM"/>
    </source>
</evidence>
<reference evidence="2 3" key="1">
    <citation type="submission" date="2024-03" db="EMBL/GenBank/DDBJ databases">
        <title>Genome-scale model development and genomic sequencing of the oleaginous clade Lipomyces.</title>
        <authorList>
            <consortium name="Lawrence Berkeley National Laboratory"/>
            <person name="Czajka J.J."/>
            <person name="Han Y."/>
            <person name="Kim J."/>
            <person name="Mondo S.J."/>
            <person name="Hofstad B.A."/>
            <person name="Robles A."/>
            <person name="Haridas S."/>
            <person name="Riley R."/>
            <person name="LaButti K."/>
            <person name="Pangilinan J."/>
            <person name="Andreopoulos W."/>
            <person name="Lipzen A."/>
            <person name="Yan J."/>
            <person name="Wang M."/>
            <person name="Ng V."/>
            <person name="Grigoriev I.V."/>
            <person name="Spatafora J.W."/>
            <person name="Magnuson J.K."/>
            <person name="Baker S.E."/>
            <person name="Pomraning K.R."/>
        </authorList>
    </citation>
    <scope>NUCLEOTIDE SEQUENCE [LARGE SCALE GENOMIC DNA]</scope>
    <source>
        <strain evidence="2 3">Phaff 52-87</strain>
    </source>
</reference>
<dbReference type="RefSeq" id="XP_064768387.1">
    <property type="nucleotide sequence ID" value="XM_064909727.1"/>
</dbReference>
<dbReference type="EMBL" id="JBBJBU010000005">
    <property type="protein sequence ID" value="KAK7205354.1"/>
    <property type="molecule type" value="Genomic_DNA"/>
</dbReference>
<dbReference type="Proteomes" id="UP001498771">
    <property type="component" value="Unassembled WGS sequence"/>
</dbReference>
<evidence type="ECO:0000256" key="1">
    <source>
        <dbReference type="SAM" id="MobiDB-lite"/>
    </source>
</evidence>
<keyword evidence="3" id="KW-1185">Reference proteome</keyword>
<feature type="region of interest" description="Disordered" evidence="1">
    <location>
        <begin position="1"/>
        <end position="40"/>
    </location>
</feature>
<proteinExistence type="predicted"/>
<dbReference type="InterPro" id="IPR013083">
    <property type="entry name" value="Znf_RING/FYVE/PHD"/>
</dbReference>
<evidence type="ECO:0000313" key="2">
    <source>
        <dbReference type="EMBL" id="KAK7205354.1"/>
    </source>
</evidence>
<dbReference type="SUPFAM" id="SSF57850">
    <property type="entry name" value="RING/U-box"/>
    <property type="match status" value="1"/>
</dbReference>
<organism evidence="2 3">
    <name type="scientific">Myxozyma melibiosi</name>
    <dbReference type="NCBI Taxonomy" id="54550"/>
    <lineage>
        <taxon>Eukaryota</taxon>
        <taxon>Fungi</taxon>
        <taxon>Dikarya</taxon>
        <taxon>Ascomycota</taxon>
        <taxon>Saccharomycotina</taxon>
        <taxon>Lipomycetes</taxon>
        <taxon>Lipomycetales</taxon>
        <taxon>Lipomycetaceae</taxon>
        <taxon>Myxozyma</taxon>
    </lineage>
</organism>